<dbReference type="InterPro" id="IPR002656">
    <property type="entry name" value="Acyl_transf_3_dom"/>
</dbReference>
<dbReference type="Pfam" id="PF01757">
    <property type="entry name" value="Acyl_transf_3"/>
    <property type="match status" value="1"/>
</dbReference>
<dbReference type="GO" id="GO:0009103">
    <property type="term" value="P:lipopolysaccharide biosynthetic process"/>
    <property type="evidence" value="ECO:0007669"/>
    <property type="project" value="TreeGrafter"/>
</dbReference>
<evidence type="ECO:0000313" key="3">
    <source>
        <dbReference type="EMBL" id="OKZ32180.1"/>
    </source>
</evidence>
<feature type="transmembrane region" description="Helical" evidence="1">
    <location>
        <begin position="211"/>
        <end position="228"/>
    </location>
</feature>
<name>A0A1Q6HZV2_BACUN</name>
<sequence>MNFGVPKDIQQPNNFNMIRLFLAFYVFCVHFVAISGIDTNLTILRTADCVRGFFVISGFLIYASYCRSTSLKSYFVKRARRIFPSYFFIVIFFAIVLFFVSSVSVSEYFGQDWLRYLAYNLSFSNFAQPTLPGVFTENNIVAVNGSLWTIKIELMCYVALPILVYICKKIKINPIIFFVLLILLSVAYTVVCNTLFGRTGDERFVIYARQIGGQLAYFVMGMLMYELLHLIVRHRYKLIIVGGVALMIAYLIPECESFVKPMAIPMIVIPAAFIGRWGFWIGSTDISYDLYLLHFPVVQIFAHYNTVEHIGAVPAFIIVSVTVIVLSAMSWHFWGRRFLRRRKAVPAVSA</sequence>
<accession>A0A1Q6HZV2</accession>
<feature type="transmembrane region" description="Helical" evidence="1">
    <location>
        <begin position="174"/>
        <end position="191"/>
    </location>
</feature>
<evidence type="ECO:0000256" key="1">
    <source>
        <dbReference type="SAM" id="Phobius"/>
    </source>
</evidence>
<evidence type="ECO:0000259" key="2">
    <source>
        <dbReference type="Pfam" id="PF01757"/>
    </source>
</evidence>
<dbReference type="GO" id="GO:0016747">
    <property type="term" value="F:acyltransferase activity, transferring groups other than amino-acyl groups"/>
    <property type="evidence" value="ECO:0007669"/>
    <property type="project" value="InterPro"/>
</dbReference>
<dbReference type="GO" id="GO:0016020">
    <property type="term" value="C:membrane"/>
    <property type="evidence" value="ECO:0007669"/>
    <property type="project" value="TreeGrafter"/>
</dbReference>
<keyword evidence="1" id="KW-0472">Membrane</keyword>
<protein>
    <recommendedName>
        <fullName evidence="2">Acyltransferase 3 domain-containing protein</fullName>
    </recommendedName>
</protein>
<reference evidence="3 4" key="1">
    <citation type="journal article" date="2016" name="Nat. Biotechnol.">
        <title>Measurement of bacterial replication rates in microbial communities.</title>
        <authorList>
            <person name="Brown C.T."/>
            <person name="Olm M.R."/>
            <person name="Thomas B.C."/>
            <person name="Banfield J.F."/>
        </authorList>
    </citation>
    <scope>NUCLEOTIDE SEQUENCE [LARGE SCALE GENOMIC DNA]</scope>
    <source>
        <strain evidence="3">45_41</strain>
    </source>
</reference>
<proteinExistence type="predicted"/>
<feature type="transmembrane region" description="Helical" evidence="1">
    <location>
        <begin position="148"/>
        <end position="167"/>
    </location>
</feature>
<feature type="transmembrane region" description="Helical" evidence="1">
    <location>
        <begin position="286"/>
        <end position="304"/>
    </location>
</feature>
<feature type="domain" description="Acyltransferase 3" evidence="2">
    <location>
        <begin position="15"/>
        <end position="328"/>
    </location>
</feature>
<organism evidence="3 4">
    <name type="scientific">Bacteroides uniformis</name>
    <dbReference type="NCBI Taxonomy" id="820"/>
    <lineage>
        <taxon>Bacteria</taxon>
        <taxon>Pseudomonadati</taxon>
        <taxon>Bacteroidota</taxon>
        <taxon>Bacteroidia</taxon>
        <taxon>Bacteroidales</taxon>
        <taxon>Bacteroidaceae</taxon>
        <taxon>Bacteroides</taxon>
    </lineage>
</organism>
<dbReference type="PANTHER" id="PTHR23028:SF53">
    <property type="entry name" value="ACYL_TRANSF_3 DOMAIN-CONTAINING PROTEIN"/>
    <property type="match status" value="1"/>
</dbReference>
<gene>
    <name evidence="3" type="ORF">BHV79_10855</name>
</gene>
<evidence type="ECO:0000313" key="4">
    <source>
        <dbReference type="Proteomes" id="UP000186549"/>
    </source>
</evidence>
<keyword evidence="1" id="KW-0812">Transmembrane</keyword>
<keyword evidence="1" id="KW-1133">Transmembrane helix</keyword>
<dbReference type="EMBL" id="MNQU01000235">
    <property type="protein sequence ID" value="OKZ32180.1"/>
    <property type="molecule type" value="Genomic_DNA"/>
</dbReference>
<dbReference type="AlphaFoldDB" id="A0A1Q6HZV2"/>
<dbReference type="PANTHER" id="PTHR23028">
    <property type="entry name" value="ACETYLTRANSFERASE"/>
    <property type="match status" value="1"/>
</dbReference>
<comment type="caution">
    <text evidence="3">The sequence shown here is derived from an EMBL/GenBank/DDBJ whole genome shotgun (WGS) entry which is preliminary data.</text>
</comment>
<dbReference type="Proteomes" id="UP000186549">
    <property type="component" value="Unassembled WGS sequence"/>
</dbReference>
<feature type="transmembrane region" description="Helical" evidence="1">
    <location>
        <begin position="86"/>
        <end position="105"/>
    </location>
</feature>
<feature type="transmembrane region" description="Helical" evidence="1">
    <location>
        <begin position="20"/>
        <end position="37"/>
    </location>
</feature>
<feature type="transmembrane region" description="Helical" evidence="1">
    <location>
        <begin position="310"/>
        <end position="334"/>
    </location>
</feature>
<feature type="transmembrane region" description="Helical" evidence="1">
    <location>
        <begin position="43"/>
        <end position="65"/>
    </location>
</feature>
<dbReference type="InterPro" id="IPR050879">
    <property type="entry name" value="Acyltransferase_3"/>
</dbReference>
<feature type="transmembrane region" description="Helical" evidence="1">
    <location>
        <begin position="258"/>
        <end position="279"/>
    </location>
</feature>
<feature type="transmembrane region" description="Helical" evidence="1">
    <location>
        <begin position="235"/>
        <end position="252"/>
    </location>
</feature>